<dbReference type="GeneID" id="89969334"/>
<sequence length="1351" mass="148496">MGYNPFLPTAGAKINTLCVPAGLVHPDRFQEFIKILRSASIVKLRVTDTSNRQLTQDGTLFFDLAATQDGSRADMFPLEPNGKTQVLLGLVDGRRLERSLEVGESASNGTDAALEIVRSQFSELLPDAPGLVVRQLVVFQGDVTPPSEPEILFIPENDGDEAVFDTMVQLAQRWTRGVSNLLKSLKDKPISMVPVGSSQGFPRMSKSLVPTMPEGSSTHTTAKSSSPISAFNEPEAQSDTSRGRFSIVQGIYNLQSGLWLDALTSLSDGAALALENQDHLWHGKALECLLVSMLLLSWSNKNYTIPQICRTLPNRSGIFGADSTSQAAGSLKSLAQLIPPLVETILELYAKISNLDLGGSLQDLLRESRVRHVNLLVIIKGEGCVLNRIILDHLVSPRDRNIDAPVQSEGEFVSISRAGLANNLIEALQTSQSSNNLSHYTSMLVAVASSLSILGLERKHAFYLKQLMQQFAPKLVEARKLGASEVGVHPAAGLPPLSNAQQGVIPEMVIGTRVMLSLAASAYGVALPSVPSPSDKRPADVNNIREKLAIWATEQTSGDVLLKIEMLRVCVSVCEALPDIPAGLHFTSNILRTAKQTLTMSTQSKPQVPIISTDEQVRLMESMRQAVSAASRLGADGYRAEYWDDFLVRDVRIFEKDGFSTLIAHKPSDLSIRASGMSDAVRDPFIYNPFSKDKSITSAPVLVAGELATFAVVLQNPLEMEVDIEEISLITNGSAFQASPHGIVLGPFSIQTFTFNGRATADGELEVIGCRARVRNCYEQEFLTFVKDWKVPFKPKQKAVTKGRFRAHLREVIDEVPPTGTGIVFEPPEPTTLRLKVINAQPRLIVKSSTLEQPSIMLLEGECRSFTVTLSNTSATVAADLLLMTTEDSVMKQLKEALSNKDLNPVEIFEVQSQIATKPAISVKKIDATNPNTLLPPNQDITYNVEVWGRAGLVSAAVHADYAFLGSQSSEVKETFYTRQIRFPLAITVNGSIEIPRCNILSIQSDFAWSSDYRPNSLEVDHDNTASSLPRQQSIMHHWLQEQSDASDYCMMSLDLRNVWPQPLDITLQARKLHTAEEELGESSWKHGYTVHETLQPGVVTRVVLLLPRIFVEDPYIPIPSLDTQKQFVVSTVKMSPEAEASSRESFWYRESLLKCLRGTWIEGSSGRQGEIDLRKGIRLSPRMVEALKMDHVAIDYDIAPCSSSKVSDDGQADLVKQAGKSHFIIRNEAFATLKVRVRNHTQDTLHLLLRLQPSLRHQPHNIALDLSKRFAWSGVLQRALRPAIEPGGMCETELGIIPLVEGNYDIYASVEEIKARGKGTLKKTLEGIGGGAERRIWRARSPCLIDAVGV</sequence>
<dbReference type="InterPro" id="IPR058568">
    <property type="entry name" value="Ig_TRAPPC9_Trs120_4th"/>
</dbReference>
<feature type="domain" description="Trs120/TRAPPC9 third Ig-like" evidence="7">
    <location>
        <begin position="993"/>
        <end position="1189"/>
    </location>
</feature>
<organism evidence="9 10">
    <name type="scientific">Exophiala bonariae</name>
    <dbReference type="NCBI Taxonomy" id="1690606"/>
    <lineage>
        <taxon>Eukaryota</taxon>
        <taxon>Fungi</taxon>
        <taxon>Dikarya</taxon>
        <taxon>Ascomycota</taxon>
        <taxon>Pezizomycotina</taxon>
        <taxon>Eurotiomycetes</taxon>
        <taxon>Chaetothyriomycetidae</taxon>
        <taxon>Chaetothyriales</taxon>
        <taxon>Herpotrichiellaceae</taxon>
        <taxon>Exophiala</taxon>
    </lineage>
</organism>
<feature type="compositionally biased region" description="Polar residues" evidence="3">
    <location>
        <begin position="214"/>
        <end position="237"/>
    </location>
</feature>
<evidence type="ECO:0000313" key="9">
    <source>
        <dbReference type="EMBL" id="KAK5065274.1"/>
    </source>
</evidence>
<dbReference type="Pfam" id="PF26283">
    <property type="entry name" value="Ig_TRAPPC9-Trs120_4th"/>
    <property type="match status" value="1"/>
</dbReference>
<evidence type="ECO:0000313" key="10">
    <source>
        <dbReference type="Proteomes" id="UP001358417"/>
    </source>
</evidence>
<evidence type="ECO:0000259" key="7">
    <source>
        <dbReference type="Pfam" id="PF26282"/>
    </source>
</evidence>
<feature type="domain" description="Trs120/TRAPPC9 first Ig-like" evidence="6">
    <location>
        <begin position="648"/>
        <end position="839"/>
    </location>
</feature>
<protein>
    <recommendedName>
        <fullName evidence="11">Hypercellular protein HypA</fullName>
    </recommendedName>
</protein>
<dbReference type="RefSeq" id="XP_064712598.1">
    <property type="nucleotide sequence ID" value="XM_064844738.1"/>
</dbReference>
<evidence type="ECO:0000259" key="5">
    <source>
        <dbReference type="Pfam" id="PF26251"/>
    </source>
</evidence>
<gene>
    <name evidence="9" type="ORF">LTR84_001112</name>
</gene>
<dbReference type="Pfam" id="PF26254">
    <property type="entry name" value="Ig_TRAPPC9-Trs120_1st"/>
    <property type="match status" value="1"/>
</dbReference>
<dbReference type="PANTHER" id="PTHR21512:SF5">
    <property type="entry name" value="TRAFFICKING PROTEIN PARTICLE COMPLEX SUBUNIT 9"/>
    <property type="match status" value="1"/>
</dbReference>
<comment type="caution">
    <text evidence="9">The sequence shown here is derived from an EMBL/GenBank/DDBJ whole genome shotgun (WGS) entry which is preliminary data.</text>
</comment>
<dbReference type="InterPro" id="IPR013935">
    <property type="entry name" value="Trs120_TRAPPC9"/>
</dbReference>
<evidence type="ECO:0000259" key="6">
    <source>
        <dbReference type="Pfam" id="PF26254"/>
    </source>
</evidence>
<dbReference type="Pfam" id="PF26251">
    <property type="entry name" value="TPR_TRAPPC9-Trs120"/>
    <property type="match status" value="1"/>
</dbReference>
<dbReference type="Proteomes" id="UP001358417">
    <property type="component" value="Unassembled WGS sequence"/>
</dbReference>
<feature type="domain" description="Trs120/TRAPPC9 fourth Ig-like" evidence="8">
    <location>
        <begin position="1207"/>
        <end position="1348"/>
    </location>
</feature>
<dbReference type="Pfam" id="PF26282">
    <property type="entry name" value="Ig_TRAPPC9-Trs120_3rd"/>
    <property type="match status" value="1"/>
</dbReference>
<comment type="subcellular location">
    <subcellularLocation>
        <location evidence="1">Golgi apparatus</location>
    </subcellularLocation>
</comment>
<dbReference type="InterPro" id="IPR058564">
    <property type="entry name" value="TPR_TRAPPC9_Trs120"/>
</dbReference>
<keyword evidence="10" id="KW-1185">Reference proteome</keyword>
<proteinExistence type="predicted"/>
<evidence type="ECO:0000259" key="8">
    <source>
        <dbReference type="Pfam" id="PF26283"/>
    </source>
</evidence>
<evidence type="ECO:0008006" key="11">
    <source>
        <dbReference type="Google" id="ProtNLM"/>
    </source>
</evidence>
<dbReference type="InterPro" id="IPR058565">
    <property type="entry name" value="Ig_TRAPPC9_Trs120_1st"/>
</dbReference>
<keyword evidence="2" id="KW-0333">Golgi apparatus</keyword>
<reference evidence="9 10" key="1">
    <citation type="submission" date="2023-08" db="EMBL/GenBank/DDBJ databases">
        <title>Black Yeasts Isolated from many extreme environments.</title>
        <authorList>
            <person name="Coleine C."/>
            <person name="Stajich J.E."/>
            <person name="Selbmann L."/>
        </authorList>
    </citation>
    <scope>NUCLEOTIDE SEQUENCE [LARGE SCALE GENOMIC DNA]</scope>
    <source>
        <strain evidence="9 10">CCFEE 5792</strain>
    </source>
</reference>
<dbReference type="InterPro" id="IPR058563">
    <property type="entry name" value="Trs120_TRAPPC9_N"/>
</dbReference>
<dbReference type="Pfam" id="PF26280">
    <property type="entry name" value="Ig_TRAPPC9-Trs120_2nd"/>
    <property type="match status" value="1"/>
</dbReference>
<evidence type="ECO:0000256" key="1">
    <source>
        <dbReference type="ARBA" id="ARBA00004555"/>
    </source>
</evidence>
<dbReference type="Pfam" id="PF08626">
    <property type="entry name" value="TRAPPC9-Trs120"/>
    <property type="match status" value="1"/>
</dbReference>
<feature type="domain" description="Trs120/TRAPPC9 TPR region" evidence="5">
    <location>
        <begin position="334"/>
        <end position="634"/>
    </location>
</feature>
<evidence type="ECO:0000256" key="2">
    <source>
        <dbReference type="ARBA" id="ARBA00023034"/>
    </source>
</evidence>
<dbReference type="PANTHER" id="PTHR21512">
    <property type="entry name" value="TRAFFICKING PROTEIN PARTICLE COMPLEX SUBUNIT 9"/>
    <property type="match status" value="1"/>
</dbReference>
<dbReference type="InterPro" id="IPR058567">
    <property type="entry name" value="Ig_TRAPPC9_Trs120_3rd"/>
</dbReference>
<evidence type="ECO:0000259" key="4">
    <source>
        <dbReference type="Pfam" id="PF08626"/>
    </source>
</evidence>
<dbReference type="EMBL" id="JAVRRD010000001">
    <property type="protein sequence ID" value="KAK5065274.1"/>
    <property type="molecule type" value="Genomic_DNA"/>
</dbReference>
<feature type="domain" description="Trs120/TRAPPC9 N-terminal" evidence="4">
    <location>
        <begin position="6"/>
        <end position="309"/>
    </location>
</feature>
<dbReference type="GO" id="GO:0005802">
    <property type="term" value="C:trans-Golgi network"/>
    <property type="evidence" value="ECO:0007669"/>
    <property type="project" value="TreeGrafter"/>
</dbReference>
<name>A0AAV9NSK8_9EURO</name>
<evidence type="ECO:0000256" key="3">
    <source>
        <dbReference type="SAM" id="MobiDB-lite"/>
    </source>
</evidence>
<feature type="region of interest" description="Disordered" evidence="3">
    <location>
        <begin position="210"/>
        <end position="237"/>
    </location>
</feature>
<accession>A0AAV9NSK8</accession>